<reference evidence="1 2" key="1">
    <citation type="submission" date="2016-06" db="EMBL/GenBank/DDBJ databases">
        <title>Four novel species of enterococci isolated from chicken manure.</title>
        <authorList>
            <person name="Van Tyne D."/>
        </authorList>
    </citation>
    <scope>NUCLEOTIDE SEQUENCE [LARGE SCALE GENOMIC DNA]</scope>
    <source>
        <strain evidence="1 2">CU12B</strain>
    </source>
</reference>
<dbReference type="EMBL" id="MAEL01000021">
    <property type="protein sequence ID" value="KAF1305206.1"/>
    <property type="molecule type" value="Genomic_DNA"/>
</dbReference>
<evidence type="ECO:0000313" key="2">
    <source>
        <dbReference type="Proteomes" id="UP000782705"/>
    </source>
</evidence>
<dbReference type="PANTHER" id="PTHR43657">
    <property type="entry name" value="TRYPTOPHAN RNA-BINDING ATTENUATOR PROTEIN-LIKE PROTEIN"/>
    <property type="match status" value="1"/>
</dbReference>
<organism evidence="1 2">
    <name type="scientific">Candidatus Enterococcus willemsii</name>
    <dbReference type="NCBI Taxonomy" id="1857215"/>
    <lineage>
        <taxon>Bacteria</taxon>
        <taxon>Bacillati</taxon>
        <taxon>Bacillota</taxon>
        <taxon>Bacilli</taxon>
        <taxon>Lactobacillales</taxon>
        <taxon>Enterococcaceae</taxon>
        <taxon>Enterococcus</taxon>
    </lineage>
</organism>
<dbReference type="InterPro" id="IPR016031">
    <property type="entry name" value="Trp_RNA-bd_attenuator-like_dom"/>
</dbReference>
<dbReference type="Gene3D" id="3.60.160.10">
    <property type="entry name" value="Mitochondrial biogenesis AIM24"/>
    <property type="match status" value="1"/>
</dbReference>
<protein>
    <submittedName>
        <fullName evidence="1">TIGR00266 family protein</fullName>
    </submittedName>
</protein>
<dbReference type="Proteomes" id="UP000782705">
    <property type="component" value="Unassembled WGS sequence"/>
</dbReference>
<evidence type="ECO:0000313" key="1">
    <source>
        <dbReference type="EMBL" id="KAF1305206.1"/>
    </source>
</evidence>
<dbReference type="PANTHER" id="PTHR43657:SF1">
    <property type="entry name" value="ALTERED INHERITANCE OF MITOCHONDRIA PROTEIN 24, MITOCHONDRIAL"/>
    <property type="match status" value="1"/>
</dbReference>
<keyword evidence="2" id="KW-1185">Reference proteome</keyword>
<accession>A0ABQ6Z1B1</accession>
<dbReference type="SUPFAM" id="SSF51219">
    <property type="entry name" value="TRAP-like"/>
    <property type="match status" value="1"/>
</dbReference>
<dbReference type="NCBIfam" id="TIGR00266">
    <property type="entry name" value="TIGR00266 family protein"/>
    <property type="match status" value="1"/>
</dbReference>
<gene>
    <name evidence="1" type="ORF">BAU17_12585</name>
</gene>
<dbReference type="InterPro" id="IPR002838">
    <property type="entry name" value="AIM24"/>
</dbReference>
<dbReference type="RefSeq" id="WP_161901358.1">
    <property type="nucleotide sequence ID" value="NZ_MAEL01000021.1"/>
</dbReference>
<comment type="caution">
    <text evidence="1">The sequence shown here is derived from an EMBL/GenBank/DDBJ whole genome shotgun (WGS) entry which is preliminary data.</text>
</comment>
<proteinExistence type="predicted"/>
<dbReference type="InterPro" id="IPR036983">
    <property type="entry name" value="AIM24_sf"/>
</dbReference>
<dbReference type="Pfam" id="PF01987">
    <property type="entry name" value="AIM24"/>
    <property type="match status" value="1"/>
</dbReference>
<sequence>MNFELTGGTAYPMAVIHMNNGEVVNLERGAMAYSRNVDIKGKMNNNGKSGLGGLMSAIGRSITSGESMFITEATANANHAELGVAPSSIGKIMKLEVGYEQYRLNTGTYLASDPSVHYNMVRQDIGKAFFGGTGGLFVMETSGTGDILIASFGDIVELTVEPGQPLTVDNEHVLAWSDNLNYKIRIASGMFGFTSGEGIVNEFNGSGKVLIQTRNVRNLADDIQRFIPSKSS</sequence>
<name>A0ABQ6Z1B1_9ENTE</name>